<protein>
    <submittedName>
        <fullName evidence="1">Helix-turn-helix domain-containing protein</fullName>
    </submittedName>
</protein>
<comment type="caution">
    <text evidence="1">The sequence shown here is derived from an EMBL/GenBank/DDBJ whole genome shotgun (WGS) entry which is preliminary data.</text>
</comment>
<dbReference type="InterPro" id="IPR036388">
    <property type="entry name" value="WH-like_DNA-bd_sf"/>
</dbReference>
<keyword evidence="2" id="KW-1185">Reference proteome</keyword>
<name>A0A556C6I8_BREAU</name>
<dbReference type="Gene3D" id="1.10.10.10">
    <property type="entry name" value="Winged helix-like DNA-binding domain superfamily/Winged helix DNA-binding domain"/>
    <property type="match status" value="1"/>
</dbReference>
<dbReference type="Proteomes" id="UP000316406">
    <property type="component" value="Unassembled WGS sequence"/>
</dbReference>
<dbReference type="OrthoDB" id="4219136at2"/>
<proteinExistence type="predicted"/>
<evidence type="ECO:0000313" key="1">
    <source>
        <dbReference type="EMBL" id="TSI12618.1"/>
    </source>
</evidence>
<reference evidence="1 2" key="1">
    <citation type="submission" date="2019-07" db="EMBL/GenBank/DDBJ databases">
        <title>Draft genome sequence of Brevibacterium aurantiacum XU54 isolated from Xinjiang China.</title>
        <authorList>
            <person name="Xu X."/>
        </authorList>
    </citation>
    <scope>NUCLEOTIDE SEQUENCE [LARGE SCALE GENOMIC DNA]</scope>
    <source>
        <strain evidence="1 2">XU54</strain>
    </source>
</reference>
<gene>
    <name evidence="1" type="ORF">FO013_19275</name>
</gene>
<dbReference type="Pfam" id="PF13384">
    <property type="entry name" value="HTH_23"/>
    <property type="match status" value="1"/>
</dbReference>
<organism evidence="1 2">
    <name type="scientific">Brevibacterium aurantiacum</name>
    <dbReference type="NCBI Taxonomy" id="273384"/>
    <lineage>
        <taxon>Bacteria</taxon>
        <taxon>Bacillati</taxon>
        <taxon>Actinomycetota</taxon>
        <taxon>Actinomycetes</taxon>
        <taxon>Micrococcales</taxon>
        <taxon>Brevibacteriaceae</taxon>
        <taxon>Brevibacterium</taxon>
    </lineage>
</organism>
<dbReference type="AlphaFoldDB" id="A0A556C6I8"/>
<evidence type="ECO:0000313" key="2">
    <source>
        <dbReference type="Proteomes" id="UP000316406"/>
    </source>
</evidence>
<dbReference type="EMBL" id="VLTK01000015">
    <property type="protein sequence ID" value="TSI12618.1"/>
    <property type="molecule type" value="Genomic_DNA"/>
</dbReference>
<accession>A0A556C6I8</accession>
<sequence length="151" mass="17014">MSVCAVVSCDRTPVARGLCKRCYARYKRGLGPNETRRYTTRETKERVRYEVAARREAGESIADIAASVGVNESTLGKWFREWGVRPAVDTHGQSLAPNRWKPWTYEDAVVAYTRTDLPIAERAAMLGRSYAAVAGFVRDYRQRSGDSYGIK</sequence>